<dbReference type="AlphaFoldDB" id="E7C531"/>
<keyword evidence="1" id="KW-0812">Transmembrane</keyword>
<protein>
    <submittedName>
        <fullName evidence="2">Uncharacterized protein</fullName>
    </submittedName>
</protein>
<evidence type="ECO:0000256" key="1">
    <source>
        <dbReference type="SAM" id="Phobius"/>
    </source>
</evidence>
<feature type="transmembrane region" description="Helical" evidence="1">
    <location>
        <begin position="38"/>
        <end position="59"/>
    </location>
</feature>
<name>E7C531_9GAMM</name>
<accession>E7C531</accession>
<reference evidence="2" key="1">
    <citation type="submission" date="2010-01" db="EMBL/GenBank/DDBJ databases">
        <title>Genome fragments of uncultured bacteria from the North Pacific subtropical Gyre.</title>
        <authorList>
            <person name="Pham V.D."/>
            <person name="Delong E.F."/>
        </authorList>
    </citation>
    <scope>NUCLEOTIDE SEQUENCE</scope>
</reference>
<keyword evidence="1" id="KW-1133">Transmembrane helix</keyword>
<proteinExistence type="predicted"/>
<organism evidence="2">
    <name type="scientific">uncultured Oceanospirillales bacterium HF0500_09M11</name>
    <dbReference type="NCBI Taxonomy" id="723621"/>
    <lineage>
        <taxon>Bacteria</taxon>
        <taxon>Pseudomonadati</taxon>
        <taxon>Pseudomonadota</taxon>
        <taxon>Gammaproteobacteria</taxon>
        <taxon>Oceanospirillales</taxon>
        <taxon>environmental samples</taxon>
    </lineage>
</organism>
<sequence length="64" mass="6401">MGVEAGEQGAGGEQVGQQIHPLMPGTGAVLRLHHFEGVALGLLVLVLLLGHGVSPLGVASGRLV</sequence>
<dbReference type="EMBL" id="GU567989">
    <property type="protein sequence ID" value="ADI22555.1"/>
    <property type="molecule type" value="Genomic_DNA"/>
</dbReference>
<evidence type="ECO:0000313" key="2">
    <source>
        <dbReference type="EMBL" id="ADI22555.1"/>
    </source>
</evidence>
<keyword evidence="1" id="KW-0472">Membrane</keyword>